<accession>F2UHA4</accession>
<dbReference type="PROSITE" id="PS50115">
    <property type="entry name" value="ARFGAP"/>
    <property type="match status" value="1"/>
</dbReference>
<dbReference type="FunFam" id="1.10.220.150:FF:000009">
    <property type="entry name" value="stromal membrane-associated protein 1 isoform X1"/>
    <property type="match status" value="1"/>
</dbReference>
<dbReference type="PANTHER" id="PTHR23180:SF160">
    <property type="entry name" value="ADP-RIBOSYLATION FACTOR GTPASE-ACTIVATING PROTEIN EFFECTOR PROTEIN 1"/>
    <property type="match status" value="1"/>
</dbReference>
<protein>
    <recommendedName>
        <fullName evidence="7">Arf-GAP domain-containing protein</fullName>
    </recommendedName>
</protein>
<dbReference type="PRINTS" id="PR00405">
    <property type="entry name" value="REVINTRACTNG"/>
</dbReference>
<dbReference type="GO" id="GO:0005096">
    <property type="term" value="F:GTPase activator activity"/>
    <property type="evidence" value="ECO:0007669"/>
    <property type="project" value="UniProtKB-KW"/>
</dbReference>
<keyword evidence="4" id="KW-0862">Zinc</keyword>
<feature type="region of interest" description="Disordered" evidence="6">
    <location>
        <begin position="1345"/>
        <end position="1389"/>
    </location>
</feature>
<evidence type="ECO:0000256" key="4">
    <source>
        <dbReference type="ARBA" id="ARBA00022833"/>
    </source>
</evidence>
<dbReference type="SUPFAM" id="SSF103657">
    <property type="entry name" value="BAR/IMD domain-like"/>
    <property type="match status" value="1"/>
</dbReference>
<feature type="compositionally biased region" description="Basic and acidic residues" evidence="6">
    <location>
        <begin position="865"/>
        <end position="879"/>
    </location>
</feature>
<dbReference type="SUPFAM" id="SSF50729">
    <property type="entry name" value="PH domain-like"/>
    <property type="match status" value="1"/>
</dbReference>
<dbReference type="InterPro" id="IPR027267">
    <property type="entry name" value="AH/BAR_dom_sf"/>
</dbReference>
<dbReference type="GeneID" id="16071977"/>
<feature type="compositionally biased region" description="Low complexity" evidence="6">
    <location>
        <begin position="1104"/>
        <end position="1134"/>
    </location>
</feature>
<keyword evidence="9" id="KW-1185">Reference proteome</keyword>
<feature type="compositionally biased region" description="Acidic residues" evidence="6">
    <location>
        <begin position="852"/>
        <end position="864"/>
    </location>
</feature>
<feature type="region of interest" description="Disordered" evidence="6">
    <location>
        <begin position="1093"/>
        <end position="1306"/>
    </location>
</feature>
<dbReference type="InterPro" id="IPR037278">
    <property type="entry name" value="ARFGAP/RecO"/>
</dbReference>
<dbReference type="KEGG" id="sre:PTSG_07620"/>
<dbReference type="OrthoDB" id="294760at2759"/>
<evidence type="ECO:0000256" key="2">
    <source>
        <dbReference type="ARBA" id="ARBA00022723"/>
    </source>
</evidence>
<dbReference type="InterPro" id="IPR038508">
    <property type="entry name" value="ArfGAP_dom_sf"/>
</dbReference>
<feature type="compositionally biased region" description="Acidic residues" evidence="6">
    <location>
        <begin position="601"/>
        <end position="615"/>
    </location>
</feature>
<dbReference type="InterPro" id="IPR001164">
    <property type="entry name" value="ArfGAP_dom"/>
</dbReference>
<dbReference type="STRING" id="946362.F2UHA4"/>
<keyword evidence="1" id="KW-0343">GTPase activation</keyword>
<proteinExistence type="predicted"/>
<evidence type="ECO:0000256" key="6">
    <source>
        <dbReference type="SAM" id="MobiDB-lite"/>
    </source>
</evidence>
<dbReference type="CDD" id="cd08204">
    <property type="entry name" value="ArfGap"/>
    <property type="match status" value="1"/>
</dbReference>
<feature type="compositionally biased region" description="Basic residues" evidence="6">
    <location>
        <begin position="1429"/>
        <end position="1439"/>
    </location>
</feature>
<keyword evidence="2" id="KW-0479">Metal-binding</keyword>
<dbReference type="EMBL" id="GL832974">
    <property type="protein sequence ID" value="EGD76503.1"/>
    <property type="molecule type" value="Genomic_DNA"/>
</dbReference>
<reference evidence="8" key="1">
    <citation type="submission" date="2009-08" db="EMBL/GenBank/DDBJ databases">
        <title>Annotation of Salpingoeca rosetta.</title>
        <authorList>
            <consortium name="The Broad Institute Genome Sequencing Platform"/>
            <person name="Russ C."/>
            <person name="Cuomo C."/>
            <person name="Burger G."/>
            <person name="Gray M.W."/>
            <person name="Holland P.W.H."/>
            <person name="King N."/>
            <person name="Lang F.B.F."/>
            <person name="Roger A.J."/>
            <person name="Ruiz-Trillo I."/>
            <person name="Young S.K."/>
            <person name="Zeng Q."/>
            <person name="Gargeya S."/>
            <person name="Alvarado L."/>
            <person name="Berlin A."/>
            <person name="Chapman S.B."/>
            <person name="Chen Z."/>
            <person name="Freedman E."/>
            <person name="Gellesch M."/>
            <person name="Goldberg J."/>
            <person name="Griggs A."/>
            <person name="Gujja S."/>
            <person name="Heilman E."/>
            <person name="Heiman D."/>
            <person name="Howarth C."/>
            <person name="Mehta T."/>
            <person name="Neiman D."/>
            <person name="Pearson M."/>
            <person name="Roberts A."/>
            <person name="Saif S."/>
            <person name="Shea T."/>
            <person name="Shenoy N."/>
            <person name="Sisk P."/>
            <person name="Stolte C."/>
            <person name="Sykes S."/>
            <person name="White J."/>
            <person name="Yandava C."/>
            <person name="Haas B."/>
            <person name="Nusbaum C."/>
            <person name="Birren B."/>
        </authorList>
    </citation>
    <scope>NUCLEOTIDE SEQUENCE [LARGE SCALE GENOMIC DNA]</scope>
    <source>
        <strain evidence="8">ATCC 50818</strain>
    </source>
</reference>
<feature type="compositionally biased region" description="Basic and acidic residues" evidence="6">
    <location>
        <begin position="836"/>
        <end position="851"/>
    </location>
</feature>
<feature type="compositionally biased region" description="Polar residues" evidence="6">
    <location>
        <begin position="1135"/>
        <end position="1144"/>
    </location>
</feature>
<gene>
    <name evidence="8" type="ORF">PTSG_07620</name>
</gene>
<feature type="compositionally biased region" description="Basic and acidic residues" evidence="6">
    <location>
        <begin position="895"/>
        <end position="911"/>
    </location>
</feature>
<feature type="region of interest" description="Disordered" evidence="6">
    <location>
        <begin position="1412"/>
        <end position="1484"/>
    </location>
</feature>
<dbReference type="Proteomes" id="UP000007799">
    <property type="component" value="Unassembled WGS sequence"/>
</dbReference>
<feature type="domain" description="Arf-GAP" evidence="7">
    <location>
        <begin position="462"/>
        <end position="584"/>
    </location>
</feature>
<feature type="compositionally biased region" description="Low complexity" evidence="6">
    <location>
        <begin position="1195"/>
        <end position="1207"/>
    </location>
</feature>
<feature type="compositionally biased region" description="Low complexity" evidence="6">
    <location>
        <begin position="1214"/>
        <end position="1236"/>
    </location>
</feature>
<feature type="compositionally biased region" description="Low complexity" evidence="6">
    <location>
        <begin position="1447"/>
        <end position="1458"/>
    </location>
</feature>
<feature type="region of interest" description="Disordered" evidence="6">
    <location>
        <begin position="977"/>
        <end position="1080"/>
    </location>
</feature>
<evidence type="ECO:0000256" key="5">
    <source>
        <dbReference type="PROSITE-ProRule" id="PRU00288"/>
    </source>
</evidence>
<evidence type="ECO:0000313" key="8">
    <source>
        <dbReference type="EMBL" id="EGD76503.1"/>
    </source>
</evidence>
<dbReference type="PANTHER" id="PTHR23180">
    <property type="entry name" value="CENTAURIN/ARF"/>
    <property type="match status" value="1"/>
</dbReference>
<evidence type="ECO:0000313" key="9">
    <source>
        <dbReference type="Proteomes" id="UP000007799"/>
    </source>
</evidence>
<dbReference type="GO" id="GO:0008270">
    <property type="term" value="F:zinc ion binding"/>
    <property type="evidence" value="ECO:0007669"/>
    <property type="project" value="UniProtKB-KW"/>
</dbReference>
<feature type="compositionally biased region" description="Basic and acidic residues" evidence="6">
    <location>
        <begin position="590"/>
        <end position="600"/>
    </location>
</feature>
<feature type="compositionally biased region" description="Polar residues" evidence="6">
    <location>
        <begin position="1093"/>
        <end position="1103"/>
    </location>
</feature>
<feature type="compositionally biased region" description="Low complexity" evidence="6">
    <location>
        <begin position="1006"/>
        <end position="1017"/>
    </location>
</feature>
<dbReference type="InterPro" id="IPR045258">
    <property type="entry name" value="ACAP1/2/3-like"/>
</dbReference>
<name>F2UHA4_SALR5</name>
<dbReference type="InParanoid" id="F2UHA4"/>
<feature type="compositionally biased region" description="Polar residues" evidence="6">
    <location>
        <begin position="823"/>
        <end position="835"/>
    </location>
</feature>
<feature type="compositionally biased region" description="Low complexity" evidence="6">
    <location>
        <begin position="1044"/>
        <end position="1054"/>
    </location>
</feature>
<evidence type="ECO:0000256" key="3">
    <source>
        <dbReference type="ARBA" id="ARBA00022771"/>
    </source>
</evidence>
<feature type="compositionally biased region" description="Low complexity" evidence="6">
    <location>
        <begin position="1069"/>
        <end position="1078"/>
    </location>
</feature>
<sequence>MADHVSDAALLDEMASGMEEIDVPDMPNASGVKVDDPVFYTELDRAVARAQQCQDYTLQIQAKMRTLLAAAEEHRRACHDLAMMLSISSHEFKLHHATNEEEPLKACSQLLKEMYDIVDVKLNKIAQKFKTLTDCKEQMIQSHNKYTTTMTKFCATGFGDDKSASEDFHRRSHKAYAHKKAAHLTAINCVDVLHEVMSLTKVDVVLEMMKAVTAEAAFFNKGASIADKHMQKMDARHEIMQNVQLRAEGAHTIELQKLERLRQDILSCYDQEVAFIPREFEKSHGLSATLKRAVRKQDTSPRRGISRKISASKQWRRSRRRGTNEPVEELKDVHGLTIHLKDQPSDDATEAAPPTQIIKDKRGYMFRRVDKKWRLDFLAIENHCLVRVGDNGATETLVNLLLATIRAGDNTTDDRHHCLKIITPSSALGTKEYNEWLLALQQGIADALDTGNADNKDDKVTQDPVALLASIPGNDHCADCGAADTEWASINLGILLCIECSGTHRSLGVHISKVRSVHLDRWTQDTLEFMQQVGNDRFNARYEGRLQEAGHQKPTPATPKGARNEFIRHKYIDKLYEDTTVPDPVPSSSLDHDKNMLHANDDDDDDDDDNEDGPLDGDSAPSAHGAQGHGGDHVMAAEDGVLRRTRGSREHRNRLCGMHGDDWEQYAMQQQSSDWTQQDGSDSHEHDDTLVAVEYASSLHHHHGNQQQQQQQQTHDYSSESDASPRSRRRSSFSASSTAGTVARLVRNAATRRKSSPMSRFRHRRRTSQTGDSYDDDGDEPLCTVEELDPATRHSIGDVSERSKSSRRNRLRPHTPRMLKRFSLSNAASTRTSGPSEKKLARLLDHLQETHSDDDDSLDEDEEDVRAVEDIDLRTHGEQQQHTSDGAHARHQHNNGRDSSSDTSRERDGRSRTRAATIASSTKPAATRAVLANPACSARMREWEPGCSSSSLRLIDADFEAMDRGEVELGSRVGSPAVSLTYSTSSTTNNDDTSPQAHDPSHHKQQQQQQHQQQQHQQQRRHHSYQAAVAERTATSGNSGGSGSTTASTTGSATMPRRLHQCPVRRPTSRGTSRGSSSAFVRGASNGALQVVHGQSKTAASAGSTAHPPASRTSSSSTTATHMSVQQQQQQQQQPTRTPSSRSGEMSLFSKIMARESGRTSPQEPEESVLREDAGHMSLDASMATPHHQHEQKQRQQQQPPRRTQTQASGASLASQRSPSTKSSASTTSTGSSNATNGDKDLVSQQQKQQATHFTQSTHTTPSTDTATTTTTLTTDSRKPAARTPPGTSQQHLSVQRAKRDSNTCVSVPRATAPEAAMATTAAASKGNSQTFINQLEQHLSHRIASKHTGYVIRPASRERGSRNRTHTSAAERPAVPARTSNASCGVVERRHTQTVLGASLDANTMRLLHSSGNTKDQQDQHGRNGGNHQHHHHQHRHRHDEDHHQQQQQQKQEQKPAPASPPRRMSHAARAASRTMPTRSTAL</sequence>
<evidence type="ECO:0000256" key="1">
    <source>
        <dbReference type="ARBA" id="ARBA00022468"/>
    </source>
</evidence>
<feature type="region of interest" description="Disordered" evidence="6">
    <location>
        <begin position="577"/>
        <end position="633"/>
    </location>
</feature>
<dbReference type="SMART" id="SM00105">
    <property type="entry name" value="ArfGap"/>
    <property type="match status" value="1"/>
</dbReference>
<feature type="compositionally biased region" description="Basic and acidic residues" evidence="6">
    <location>
        <begin position="790"/>
        <end position="804"/>
    </location>
</feature>
<feature type="compositionally biased region" description="Low complexity" evidence="6">
    <location>
        <begin position="983"/>
        <end position="994"/>
    </location>
</feature>
<dbReference type="Gene3D" id="1.10.220.150">
    <property type="entry name" value="Arf GTPase activating protein"/>
    <property type="match status" value="1"/>
</dbReference>
<dbReference type="SUPFAM" id="SSF57863">
    <property type="entry name" value="ArfGap/RecO-like zinc finger"/>
    <property type="match status" value="1"/>
</dbReference>
<dbReference type="Pfam" id="PF01412">
    <property type="entry name" value="ArfGap"/>
    <property type="match status" value="1"/>
</dbReference>
<feature type="region of interest" description="Disordered" evidence="6">
    <location>
        <begin position="297"/>
        <end position="326"/>
    </location>
</feature>
<feature type="compositionally biased region" description="Low complexity" evidence="6">
    <location>
        <begin position="1245"/>
        <end position="1275"/>
    </location>
</feature>
<feature type="compositionally biased region" description="Basic residues" evidence="6">
    <location>
        <begin position="805"/>
        <end position="820"/>
    </location>
</feature>
<dbReference type="OMA" id="DARHEIM"/>
<evidence type="ECO:0000259" key="7">
    <source>
        <dbReference type="PROSITE" id="PS50115"/>
    </source>
</evidence>
<dbReference type="eggNOG" id="KOG0521">
    <property type="taxonomic scope" value="Eukaryota"/>
</dbReference>
<keyword evidence="3 5" id="KW-0863">Zinc-finger</keyword>
<dbReference type="RefSeq" id="XP_004991417.1">
    <property type="nucleotide sequence ID" value="XM_004991360.1"/>
</dbReference>
<feature type="region of interest" description="Disordered" evidence="6">
    <location>
        <begin position="699"/>
        <end position="926"/>
    </location>
</feature>
<organism evidence="9">
    <name type="scientific">Salpingoeca rosetta (strain ATCC 50818 / BSB-021)</name>
    <dbReference type="NCBI Taxonomy" id="946362"/>
    <lineage>
        <taxon>Eukaryota</taxon>
        <taxon>Choanoflagellata</taxon>
        <taxon>Craspedida</taxon>
        <taxon>Salpingoecidae</taxon>
        <taxon>Salpingoeca</taxon>
    </lineage>
</organism>
<feature type="compositionally biased region" description="Basic residues" evidence="6">
    <location>
        <begin position="750"/>
        <end position="767"/>
    </location>
</feature>